<accession>A0A1S9D4L1</accession>
<feature type="region of interest" description="Disordered" evidence="1">
    <location>
        <begin position="50"/>
        <end position="115"/>
    </location>
</feature>
<feature type="compositionally biased region" description="Pro residues" evidence="1">
    <location>
        <begin position="359"/>
        <end position="369"/>
    </location>
</feature>
<sequence length="652" mass="70717">MTTGRINQYLVPGGHRRGRREALASTVPISPGGAEVWLQGVTPIGANERRSQRHTGAPAAHMRPSNCPLEPSGSGPHARCSRRDPPRAEQACGIRPRVGDRPADTPTNGGTAGRSPWNLLSMMASGHDPQTPRCRRPNGTGLRYPRRTTETFTASAGISAAGVGGRPVPHAGPTSGYLGDEAQRDDLLEGVYHRHRWWRGLGNVRVSEVVLGGPVLYGVVVHSVDFPYKWATHFRHLAADMGGPPFGKGAWPTGPHRPRFSPAPRRAVTPVRALLGRSKAARPLVSDPGRLARCHGQLANWPVGRAPQTPAYRVPLRQGKRSTGEPQPSPHQVERPARCSCQAGVYLRDLAPDARRPQPQVPRPTPDLPPRSANPSTFAPTGILRLALRPAYADPLGGRDAVQTFPCPESILGAPSCHTKWASPASRRPHVRWANWLLIAEPRRRGPCRAVIARIADNGGPQPWPGARPVPLTVLAKSDRRLVAPEEPRAVATGAHVGWATGVHRASTAQSGHRDPLRVAHAARQLAIRPGRSSAPWPPCGRRHVGWANWRVLSVRELGTTETCGPGGPPPSARRCRTPCNKAIDRLHDPLGHFSRMQRIHPARGDIAIRQPAPGASPGSRRQPAEVRGRRPIRIQLRRAGQHRRVPARILT</sequence>
<proteinExistence type="predicted"/>
<feature type="region of interest" description="Disordered" evidence="1">
    <location>
        <begin position="126"/>
        <end position="145"/>
    </location>
</feature>
<gene>
    <name evidence="2" type="ORF">OAory_01114560</name>
</gene>
<dbReference type="Proteomes" id="UP000190312">
    <property type="component" value="Unassembled WGS sequence"/>
</dbReference>
<comment type="caution">
    <text evidence="2">The sequence shown here is derived from an EMBL/GenBank/DDBJ whole genome shotgun (WGS) entry which is preliminary data.</text>
</comment>
<feature type="region of interest" description="Disordered" evidence="1">
    <location>
        <begin position="609"/>
        <end position="631"/>
    </location>
</feature>
<feature type="region of interest" description="Disordered" evidence="1">
    <location>
        <begin position="302"/>
        <end position="338"/>
    </location>
</feature>
<protein>
    <submittedName>
        <fullName evidence="2">Uncharacterized protein</fullName>
    </submittedName>
</protein>
<reference evidence="2 3" key="1">
    <citation type="submission" date="2016-10" db="EMBL/GenBank/DDBJ databases">
        <title>Genome sequencing of Aspergillus oryzae BCC7051.</title>
        <authorList>
            <person name="Thammarongtham C."/>
            <person name="Vorapreeda T."/>
            <person name="Nookaew I."/>
            <person name="Srisuk T."/>
            <person name="Land M."/>
            <person name="Jeennor S."/>
            <person name="Laoteng K."/>
        </authorList>
    </citation>
    <scope>NUCLEOTIDE SEQUENCE [LARGE SCALE GENOMIC DNA]</scope>
    <source>
        <strain evidence="2 3">BCC7051</strain>
    </source>
</reference>
<evidence type="ECO:0000313" key="2">
    <source>
        <dbReference type="EMBL" id="OOO03876.1"/>
    </source>
</evidence>
<feature type="region of interest" description="Disordered" evidence="1">
    <location>
        <begin position="350"/>
        <end position="378"/>
    </location>
</feature>
<organism evidence="2 3">
    <name type="scientific">Aspergillus oryzae</name>
    <name type="common">Yellow koji mold</name>
    <dbReference type="NCBI Taxonomy" id="5062"/>
    <lineage>
        <taxon>Eukaryota</taxon>
        <taxon>Fungi</taxon>
        <taxon>Dikarya</taxon>
        <taxon>Ascomycota</taxon>
        <taxon>Pezizomycotina</taxon>
        <taxon>Eurotiomycetes</taxon>
        <taxon>Eurotiomycetidae</taxon>
        <taxon>Eurotiales</taxon>
        <taxon>Aspergillaceae</taxon>
        <taxon>Aspergillus</taxon>
        <taxon>Aspergillus subgen. Circumdati</taxon>
    </lineage>
</organism>
<evidence type="ECO:0000256" key="1">
    <source>
        <dbReference type="SAM" id="MobiDB-lite"/>
    </source>
</evidence>
<dbReference type="AlphaFoldDB" id="A0A1S9D4L1"/>
<evidence type="ECO:0000313" key="3">
    <source>
        <dbReference type="Proteomes" id="UP000190312"/>
    </source>
</evidence>
<name>A0A1S9D4L1_ASPOZ</name>
<dbReference type="EMBL" id="MKZY01000013">
    <property type="protein sequence ID" value="OOO03876.1"/>
    <property type="molecule type" value="Genomic_DNA"/>
</dbReference>